<proteinExistence type="predicted"/>
<gene>
    <name evidence="1" type="ORF">ATANTOWER_014800</name>
</gene>
<name>A0ABU7AFM6_9TELE</name>
<dbReference type="Proteomes" id="UP001345963">
    <property type="component" value="Unassembled WGS sequence"/>
</dbReference>
<evidence type="ECO:0000313" key="2">
    <source>
        <dbReference type="Proteomes" id="UP001345963"/>
    </source>
</evidence>
<organism evidence="1 2">
    <name type="scientific">Ataeniobius toweri</name>
    <dbReference type="NCBI Taxonomy" id="208326"/>
    <lineage>
        <taxon>Eukaryota</taxon>
        <taxon>Metazoa</taxon>
        <taxon>Chordata</taxon>
        <taxon>Craniata</taxon>
        <taxon>Vertebrata</taxon>
        <taxon>Euteleostomi</taxon>
        <taxon>Actinopterygii</taxon>
        <taxon>Neopterygii</taxon>
        <taxon>Teleostei</taxon>
        <taxon>Neoteleostei</taxon>
        <taxon>Acanthomorphata</taxon>
        <taxon>Ovalentaria</taxon>
        <taxon>Atherinomorphae</taxon>
        <taxon>Cyprinodontiformes</taxon>
        <taxon>Goodeidae</taxon>
        <taxon>Ataeniobius</taxon>
    </lineage>
</organism>
<comment type="caution">
    <text evidence="1">The sequence shown here is derived from an EMBL/GenBank/DDBJ whole genome shotgun (WGS) entry which is preliminary data.</text>
</comment>
<sequence length="160" mass="18124">MMKFALLSSLIKNVEIFWIPKDSSTDKSHGVCKQCQCKLKYSVHITNLVVHLKKKHSIDSHASSGVTVSDVGLALTSFFLQNLNNSSIFLKPNIFFVSSRLKGHQRLFRLTDKNNCWTTCLLNIGPFARCWTPLCLSNVIGHFVPQDSLSYKTQQPLRLI</sequence>
<evidence type="ECO:0000313" key="1">
    <source>
        <dbReference type="EMBL" id="MED6236823.1"/>
    </source>
</evidence>
<accession>A0ABU7AFM6</accession>
<protein>
    <recommendedName>
        <fullName evidence="3">BED-type domain-containing protein</fullName>
    </recommendedName>
</protein>
<reference evidence="1 2" key="1">
    <citation type="submission" date="2021-07" db="EMBL/GenBank/DDBJ databases">
        <authorList>
            <person name="Palmer J.M."/>
        </authorList>
    </citation>
    <scope>NUCLEOTIDE SEQUENCE [LARGE SCALE GENOMIC DNA]</scope>
    <source>
        <strain evidence="1 2">AT_MEX2019</strain>
        <tissue evidence="1">Muscle</tissue>
    </source>
</reference>
<dbReference type="EMBL" id="JAHUTI010012908">
    <property type="protein sequence ID" value="MED6236823.1"/>
    <property type="molecule type" value="Genomic_DNA"/>
</dbReference>
<evidence type="ECO:0008006" key="3">
    <source>
        <dbReference type="Google" id="ProtNLM"/>
    </source>
</evidence>
<keyword evidence="2" id="KW-1185">Reference proteome</keyword>